<dbReference type="EC" id="2.1.1.33" evidence="3"/>
<evidence type="ECO:0000313" key="8">
    <source>
        <dbReference type="EMBL" id="RUO80899.1"/>
    </source>
</evidence>
<dbReference type="PANTHER" id="PTHR23417">
    <property type="entry name" value="3-DEOXY-D-MANNO-OCTULOSONIC-ACID TRANSFERASE/TRNA GUANINE-N 7 - -METHYLTRANSFERASE"/>
    <property type="match status" value="1"/>
</dbReference>
<dbReference type="InterPro" id="IPR003358">
    <property type="entry name" value="tRNA_(Gua-N-7)_MeTrfase_Trmb"/>
</dbReference>
<dbReference type="Proteomes" id="UP000287996">
    <property type="component" value="Unassembled WGS sequence"/>
</dbReference>
<dbReference type="PROSITE" id="PS51625">
    <property type="entry name" value="SAM_MT_TRMB"/>
    <property type="match status" value="1"/>
</dbReference>
<dbReference type="SUPFAM" id="SSF53335">
    <property type="entry name" value="S-adenosyl-L-methionine-dependent methyltransferases"/>
    <property type="match status" value="1"/>
</dbReference>
<protein>
    <recommendedName>
        <fullName evidence="3">tRNA (guanine(46)-N(7))-methyltransferase</fullName>
        <ecNumber evidence="3">2.1.1.33</ecNumber>
    </recommendedName>
</protein>
<dbReference type="CDD" id="cd02440">
    <property type="entry name" value="AdoMet_MTases"/>
    <property type="match status" value="1"/>
</dbReference>
<reference evidence="8 9" key="1">
    <citation type="journal article" date="2011" name="Front. Microbiol.">
        <title>Genomic signatures of strain selection and enhancement in Bacillus atrophaeus var. globigii, a historical biowarfare simulant.</title>
        <authorList>
            <person name="Gibbons H.S."/>
            <person name="Broomall S.M."/>
            <person name="McNew L.A."/>
            <person name="Daligault H."/>
            <person name="Chapman C."/>
            <person name="Bruce D."/>
            <person name="Karavis M."/>
            <person name="Krepps M."/>
            <person name="McGregor P.A."/>
            <person name="Hong C."/>
            <person name="Park K.H."/>
            <person name="Akmal A."/>
            <person name="Feldman A."/>
            <person name="Lin J.S."/>
            <person name="Chang W.E."/>
            <person name="Higgs B.W."/>
            <person name="Demirev P."/>
            <person name="Lindquist J."/>
            <person name="Liem A."/>
            <person name="Fochler E."/>
            <person name="Read T.D."/>
            <person name="Tapia R."/>
            <person name="Johnson S."/>
            <person name="Bishop-Lilly K.A."/>
            <person name="Detter C."/>
            <person name="Han C."/>
            <person name="Sozhamannan S."/>
            <person name="Rosenzweig C.N."/>
            <person name="Skowronski E.W."/>
        </authorList>
    </citation>
    <scope>NUCLEOTIDE SEQUENCE [LARGE SCALE GENOMIC DNA]</scope>
    <source>
        <strain evidence="8 9">CC-PW-9</strain>
    </source>
</reference>
<sequence>MKHVERQARSTFKKPIQQHNQAAFDEINARVAESDKPLILDSCCGVGESTAWLAQQYPQALVVGVDKSAHRLARHGAYQGQSQGHNYWLVRADLIDFWRLAAAAGWRLEKHYLLYPNPYPKASQLSRRWHASPVWKSLWQLGGELVMRSNWVTYLTEVAESLTLIECQAQIAPLLRSHQAMTPFERKYQRSQQQLWQLRAQLPEEVRFE</sequence>
<evidence type="ECO:0000256" key="5">
    <source>
        <dbReference type="ARBA" id="ARBA00022679"/>
    </source>
</evidence>
<evidence type="ECO:0000256" key="1">
    <source>
        <dbReference type="ARBA" id="ARBA00000142"/>
    </source>
</evidence>
<keyword evidence="4 8" id="KW-0489">Methyltransferase</keyword>
<dbReference type="Gene3D" id="3.40.50.150">
    <property type="entry name" value="Vaccinia Virus protein VP39"/>
    <property type="match status" value="1"/>
</dbReference>
<gene>
    <name evidence="8" type="ORF">CWI84_03495</name>
</gene>
<accession>A0A432ZSN1</accession>
<evidence type="ECO:0000256" key="4">
    <source>
        <dbReference type="ARBA" id="ARBA00022603"/>
    </source>
</evidence>
<organism evidence="8 9">
    <name type="scientific">Idiomarina tyrosinivorans</name>
    <dbReference type="NCBI Taxonomy" id="1445662"/>
    <lineage>
        <taxon>Bacteria</taxon>
        <taxon>Pseudomonadati</taxon>
        <taxon>Pseudomonadota</taxon>
        <taxon>Gammaproteobacteria</taxon>
        <taxon>Alteromonadales</taxon>
        <taxon>Idiomarinaceae</taxon>
        <taxon>Idiomarina</taxon>
    </lineage>
</organism>
<dbReference type="OrthoDB" id="9809889at2"/>
<evidence type="ECO:0000256" key="3">
    <source>
        <dbReference type="ARBA" id="ARBA00011977"/>
    </source>
</evidence>
<dbReference type="InterPro" id="IPR029063">
    <property type="entry name" value="SAM-dependent_MTases_sf"/>
</dbReference>
<comment type="function">
    <text evidence="2">Catalyzes the formation of N(7)-methylguanine at position 46 (m7G46) in tRNA.</text>
</comment>
<evidence type="ECO:0000256" key="6">
    <source>
        <dbReference type="ARBA" id="ARBA00022691"/>
    </source>
</evidence>
<comment type="catalytic activity">
    <reaction evidence="1">
        <text>guanosine(46) in tRNA + S-adenosyl-L-methionine = N(7)-methylguanosine(46) in tRNA + S-adenosyl-L-homocysteine</text>
        <dbReference type="Rhea" id="RHEA:42708"/>
        <dbReference type="Rhea" id="RHEA-COMP:10188"/>
        <dbReference type="Rhea" id="RHEA-COMP:10189"/>
        <dbReference type="ChEBI" id="CHEBI:57856"/>
        <dbReference type="ChEBI" id="CHEBI:59789"/>
        <dbReference type="ChEBI" id="CHEBI:74269"/>
        <dbReference type="ChEBI" id="CHEBI:74480"/>
        <dbReference type="EC" id="2.1.1.33"/>
    </reaction>
</comment>
<evidence type="ECO:0000256" key="2">
    <source>
        <dbReference type="ARBA" id="ARBA00003015"/>
    </source>
</evidence>
<keyword evidence="7" id="KW-0819">tRNA processing</keyword>
<dbReference type="GO" id="GO:0043527">
    <property type="term" value="C:tRNA methyltransferase complex"/>
    <property type="evidence" value="ECO:0007669"/>
    <property type="project" value="TreeGrafter"/>
</dbReference>
<evidence type="ECO:0000313" key="9">
    <source>
        <dbReference type="Proteomes" id="UP000287996"/>
    </source>
</evidence>
<dbReference type="PANTHER" id="PTHR23417:SF14">
    <property type="entry name" value="PENTACOTRIPEPTIDE-REPEAT REGION OF PRORP DOMAIN-CONTAINING PROTEIN"/>
    <property type="match status" value="1"/>
</dbReference>
<comment type="caution">
    <text evidence="8">The sequence shown here is derived from an EMBL/GenBank/DDBJ whole genome shotgun (WGS) entry which is preliminary data.</text>
</comment>
<dbReference type="Pfam" id="PF02390">
    <property type="entry name" value="Methyltransf_4"/>
    <property type="match status" value="1"/>
</dbReference>
<dbReference type="EMBL" id="PIQH01000003">
    <property type="protein sequence ID" value="RUO80899.1"/>
    <property type="molecule type" value="Genomic_DNA"/>
</dbReference>
<evidence type="ECO:0000256" key="7">
    <source>
        <dbReference type="ARBA" id="ARBA00022694"/>
    </source>
</evidence>
<dbReference type="AlphaFoldDB" id="A0A432ZSN1"/>
<keyword evidence="5 8" id="KW-0808">Transferase</keyword>
<proteinExistence type="predicted"/>
<dbReference type="GO" id="GO:0008176">
    <property type="term" value="F:tRNA (guanine(46)-N7)-methyltransferase activity"/>
    <property type="evidence" value="ECO:0007669"/>
    <property type="project" value="UniProtKB-EC"/>
</dbReference>
<name>A0A432ZSN1_9GAMM</name>
<keyword evidence="6" id="KW-0949">S-adenosyl-L-methionine</keyword>
<keyword evidence="9" id="KW-1185">Reference proteome</keyword>